<keyword evidence="3" id="KW-1185">Reference proteome</keyword>
<sequence length="67" mass="7647">MEPGESVEETMIREVYEETGLTVYEYKLYAIYSGEAMKYTYPDGNEVVFVMFVFEAKVDGVVNKSAV</sequence>
<reference evidence="2 3" key="1">
    <citation type="submission" date="2023-07" db="EMBL/GenBank/DDBJ databases">
        <title>Paenibacillus sp. JX-17 nov. isolated from soil.</title>
        <authorList>
            <person name="Wan Y."/>
            <person name="Liu B."/>
        </authorList>
    </citation>
    <scope>NUCLEOTIDE SEQUENCE [LARGE SCALE GENOMIC DNA]</scope>
    <source>
        <strain evidence="2 3">JX-17</strain>
    </source>
</reference>
<dbReference type="SUPFAM" id="SSF55811">
    <property type="entry name" value="Nudix"/>
    <property type="match status" value="1"/>
</dbReference>
<feature type="domain" description="Nudix hydrolase" evidence="1">
    <location>
        <begin position="1"/>
        <end position="60"/>
    </location>
</feature>
<evidence type="ECO:0000313" key="2">
    <source>
        <dbReference type="EMBL" id="MDO7907661.1"/>
    </source>
</evidence>
<proteinExistence type="predicted"/>
<accession>A0ABT9CJ09</accession>
<name>A0ABT9CJ09_9BACL</name>
<dbReference type="InterPro" id="IPR015797">
    <property type="entry name" value="NUDIX_hydrolase-like_dom_sf"/>
</dbReference>
<dbReference type="Pfam" id="PF00293">
    <property type="entry name" value="NUDIX"/>
    <property type="match status" value="1"/>
</dbReference>
<dbReference type="Proteomes" id="UP001240171">
    <property type="component" value="Unassembled WGS sequence"/>
</dbReference>
<organism evidence="2 3">
    <name type="scientific">Paenibacillus lacisoli</name>
    <dbReference type="NCBI Taxonomy" id="3064525"/>
    <lineage>
        <taxon>Bacteria</taxon>
        <taxon>Bacillati</taxon>
        <taxon>Bacillota</taxon>
        <taxon>Bacilli</taxon>
        <taxon>Bacillales</taxon>
        <taxon>Paenibacillaceae</taxon>
        <taxon>Paenibacillus</taxon>
    </lineage>
</organism>
<comment type="caution">
    <text evidence="2">The sequence shown here is derived from an EMBL/GenBank/DDBJ whole genome shotgun (WGS) entry which is preliminary data.</text>
</comment>
<evidence type="ECO:0000313" key="3">
    <source>
        <dbReference type="Proteomes" id="UP001240171"/>
    </source>
</evidence>
<dbReference type="EMBL" id="JAUQTB010000009">
    <property type="protein sequence ID" value="MDO7907661.1"/>
    <property type="molecule type" value="Genomic_DNA"/>
</dbReference>
<dbReference type="Gene3D" id="3.90.79.10">
    <property type="entry name" value="Nucleoside Triphosphate Pyrophosphohydrolase"/>
    <property type="match status" value="1"/>
</dbReference>
<dbReference type="InterPro" id="IPR000086">
    <property type="entry name" value="NUDIX_hydrolase_dom"/>
</dbReference>
<dbReference type="RefSeq" id="WP_305024877.1">
    <property type="nucleotide sequence ID" value="NZ_JAUQTB010000009.1"/>
</dbReference>
<gene>
    <name evidence="2" type="ORF">Q5741_14720</name>
</gene>
<evidence type="ECO:0000259" key="1">
    <source>
        <dbReference type="Pfam" id="PF00293"/>
    </source>
</evidence>
<protein>
    <submittedName>
        <fullName evidence="2">NUDIX domain-containing protein</fullName>
    </submittedName>
</protein>